<name>A0ABR5HDF5_9HYPH</name>
<dbReference type="Proteomes" id="UP000036471">
    <property type="component" value="Unassembled WGS sequence"/>
</dbReference>
<sequence length="66" mass="6918">MDAPCAGETWEYSDIDDRGGLLRLKYDLADHVTLFGNVGGGLTGVERSFASAPTITNGRGDTSATP</sequence>
<keyword evidence="2" id="KW-1185">Reference proteome</keyword>
<dbReference type="RefSeq" id="WP_048461145.1">
    <property type="nucleotide sequence ID" value="NZ_JTHG01000095.1"/>
</dbReference>
<gene>
    <name evidence="1" type="ORF">QR79_12330</name>
</gene>
<comment type="caution">
    <text evidence="1">The sequence shown here is derived from an EMBL/GenBank/DDBJ whole genome shotgun (WGS) entry which is preliminary data.</text>
</comment>
<dbReference type="EMBL" id="JTHG01000095">
    <property type="protein sequence ID" value="KMO24047.1"/>
    <property type="molecule type" value="Genomic_DNA"/>
</dbReference>
<organism evidence="1 2">
    <name type="scientific">Methylobacterium indicum</name>
    <dbReference type="NCBI Taxonomy" id="1775910"/>
    <lineage>
        <taxon>Bacteria</taxon>
        <taxon>Pseudomonadati</taxon>
        <taxon>Pseudomonadota</taxon>
        <taxon>Alphaproteobacteria</taxon>
        <taxon>Hyphomicrobiales</taxon>
        <taxon>Methylobacteriaceae</taxon>
        <taxon>Methylobacterium</taxon>
    </lineage>
</organism>
<evidence type="ECO:0000313" key="1">
    <source>
        <dbReference type="EMBL" id="KMO24047.1"/>
    </source>
</evidence>
<evidence type="ECO:0000313" key="2">
    <source>
        <dbReference type="Proteomes" id="UP000036471"/>
    </source>
</evidence>
<accession>A0ABR5HDF5</accession>
<proteinExistence type="predicted"/>
<reference evidence="1 2" key="1">
    <citation type="submission" date="2014-11" db="EMBL/GenBank/DDBJ databases">
        <title>Comparative genomics of Methylobacterium species.</title>
        <authorList>
            <person name="Chaudhry V."/>
            <person name="Patil P.B."/>
        </authorList>
    </citation>
    <scope>NUCLEOTIDE SEQUENCE [LARGE SCALE GENOMIC DNA]</scope>
    <source>
        <strain evidence="1 2">SE3.6</strain>
    </source>
</reference>
<protein>
    <submittedName>
        <fullName evidence="1">Uncharacterized protein</fullName>
    </submittedName>
</protein>